<comment type="caution">
    <text evidence="1">The sequence shown here is derived from an EMBL/GenBank/DDBJ whole genome shotgun (WGS) entry which is preliminary data.</text>
</comment>
<sequence length="80" mass="8724">MHTYPSLSMCIEYNDGFFHCLATDIPNDSPLTCCCIELLWSRRNCDSVAADDDGCIHCDVCSMYVAGLKSAPTAEPGEQA</sequence>
<dbReference type="OrthoDB" id="10306120at2759"/>
<keyword evidence="2" id="KW-1185">Reference proteome</keyword>
<name>A0A0V1N084_9BILA</name>
<gene>
    <name evidence="1" type="ORF">T10_921</name>
</gene>
<evidence type="ECO:0000313" key="2">
    <source>
        <dbReference type="Proteomes" id="UP000054843"/>
    </source>
</evidence>
<dbReference type="AlphaFoldDB" id="A0A0V1N084"/>
<reference evidence="1 2" key="1">
    <citation type="submission" date="2015-01" db="EMBL/GenBank/DDBJ databases">
        <title>Evolution of Trichinella species and genotypes.</title>
        <authorList>
            <person name="Korhonen P.K."/>
            <person name="Edoardo P."/>
            <person name="Giuseppe L.R."/>
            <person name="Gasser R.B."/>
        </authorList>
    </citation>
    <scope>NUCLEOTIDE SEQUENCE [LARGE SCALE GENOMIC DNA]</scope>
    <source>
        <strain evidence="1">ISS1980</strain>
    </source>
</reference>
<protein>
    <submittedName>
        <fullName evidence="1">Uncharacterized protein</fullName>
    </submittedName>
</protein>
<dbReference type="Proteomes" id="UP000054843">
    <property type="component" value="Unassembled WGS sequence"/>
</dbReference>
<organism evidence="1 2">
    <name type="scientific">Trichinella papuae</name>
    <dbReference type="NCBI Taxonomy" id="268474"/>
    <lineage>
        <taxon>Eukaryota</taxon>
        <taxon>Metazoa</taxon>
        <taxon>Ecdysozoa</taxon>
        <taxon>Nematoda</taxon>
        <taxon>Enoplea</taxon>
        <taxon>Dorylaimia</taxon>
        <taxon>Trichinellida</taxon>
        <taxon>Trichinellidae</taxon>
        <taxon>Trichinella</taxon>
    </lineage>
</organism>
<dbReference type="EMBL" id="JYDO01000019">
    <property type="protein sequence ID" value="KRZ77462.1"/>
    <property type="molecule type" value="Genomic_DNA"/>
</dbReference>
<evidence type="ECO:0000313" key="1">
    <source>
        <dbReference type="EMBL" id="KRZ77462.1"/>
    </source>
</evidence>
<accession>A0A0V1N084</accession>
<proteinExistence type="predicted"/>